<organism evidence="2 3">
    <name type="scientific">Micromonospora rosaria</name>
    <dbReference type="NCBI Taxonomy" id="47874"/>
    <lineage>
        <taxon>Bacteria</taxon>
        <taxon>Bacillati</taxon>
        <taxon>Actinomycetota</taxon>
        <taxon>Actinomycetes</taxon>
        <taxon>Micromonosporales</taxon>
        <taxon>Micromonosporaceae</taxon>
        <taxon>Micromonospora</taxon>
    </lineage>
</organism>
<name>A0A136PMR1_9ACTN</name>
<dbReference type="OrthoDB" id="2453533at2"/>
<dbReference type="Proteomes" id="UP000070620">
    <property type="component" value="Unassembled WGS sequence"/>
</dbReference>
<dbReference type="InterPro" id="IPR029068">
    <property type="entry name" value="Glyas_Bleomycin-R_OHBP_Dase"/>
</dbReference>
<reference evidence="2 3" key="1">
    <citation type="submission" date="2016-01" db="EMBL/GenBank/DDBJ databases">
        <title>Whole genome sequence and analysis of Micromonospora rosaria DSM 803, which can produce antibacterial substance rosamicin.</title>
        <authorList>
            <person name="Yang H."/>
            <person name="He X."/>
            <person name="Zhu D."/>
        </authorList>
    </citation>
    <scope>NUCLEOTIDE SEQUENCE [LARGE SCALE GENOMIC DNA]</scope>
    <source>
        <strain evidence="2 3">DSM 803</strain>
    </source>
</reference>
<dbReference type="PROSITE" id="PS51819">
    <property type="entry name" value="VOC"/>
    <property type="match status" value="1"/>
</dbReference>
<evidence type="ECO:0000259" key="1">
    <source>
        <dbReference type="PROSITE" id="PS51819"/>
    </source>
</evidence>
<dbReference type="Pfam" id="PF18029">
    <property type="entry name" value="Glyoxalase_6"/>
    <property type="match status" value="1"/>
</dbReference>
<dbReference type="InterPro" id="IPR037523">
    <property type="entry name" value="VOC_core"/>
</dbReference>
<dbReference type="RefSeq" id="WP_067369989.1">
    <property type="nucleotide sequence ID" value="NZ_JBIUBN010000035.1"/>
</dbReference>
<dbReference type="AlphaFoldDB" id="A0A136PMR1"/>
<dbReference type="Gene3D" id="3.10.180.10">
    <property type="entry name" value="2,3-Dihydroxybiphenyl 1,2-Dioxygenase, domain 1"/>
    <property type="match status" value="1"/>
</dbReference>
<proteinExistence type="predicted"/>
<dbReference type="CDD" id="cd06587">
    <property type="entry name" value="VOC"/>
    <property type="match status" value="1"/>
</dbReference>
<dbReference type="InterPro" id="IPR041581">
    <property type="entry name" value="Glyoxalase_6"/>
</dbReference>
<evidence type="ECO:0000313" key="3">
    <source>
        <dbReference type="Proteomes" id="UP000070620"/>
    </source>
</evidence>
<evidence type="ECO:0000313" key="2">
    <source>
        <dbReference type="EMBL" id="KXK59760.1"/>
    </source>
</evidence>
<dbReference type="EMBL" id="LRQV01000098">
    <property type="protein sequence ID" value="KXK59760.1"/>
    <property type="molecule type" value="Genomic_DNA"/>
</dbReference>
<keyword evidence="3" id="KW-1185">Reference proteome</keyword>
<comment type="caution">
    <text evidence="2">The sequence shown here is derived from an EMBL/GenBank/DDBJ whole genome shotgun (WGS) entry which is preliminary data.</text>
</comment>
<sequence length="128" mass="14016">MPGAPAAQDLFAGIPVAHFDRSLAWYRQFFGVEPSFYPHDVEAVWAVGEHSYVYIEHVPDRAGRSMMMIMATDLDTTVAGLARRGLEPHRIENYEGGMRKLVYVDPDGNEISYGGVSRSAPGPSTAGT</sequence>
<accession>A0A136PMR1</accession>
<dbReference type="SUPFAM" id="SSF54593">
    <property type="entry name" value="Glyoxalase/Bleomycin resistance protein/Dihydroxybiphenyl dioxygenase"/>
    <property type="match status" value="1"/>
</dbReference>
<protein>
    <submittedName>
        <fullName evidence="2">Glyoxalase</fullName>
    </submittedName>
</protein>
<gene>
    <name evidence="2" type="ORF">AWW66_22545</name>
</gene>
<feature type="domain" description="VOC" evidence="1">
    <location>
        <begin position="8"/>
        <end position="116"/>
    </location>
</feature>